<evidence type="ECO:0000313" key="2">
    <source>
        <dbReference type="EMBL" id="SIN88245.1"/>
    </source>
</evidence>
<dbReference type="RefSeq" id="WP_074211764.1">
    <property type="nucleotide sequence ID" value="NZ_BJOI01000093.1"/>
</dbReference>
<dbReference type="GeneID" id="97278376"/>
<dbReference type="EMBL" id="FSQX01000002">
    <property type="protein sequence ID" value="SIN88245.1"/>
    <property type="molecule type" value="Genomic_DNA"/>
</dbReference>
<feature type="region of interest" description="Disordered" evidence="1">
    <location>
        <begin position="106"/>
        <end position="128"/>
    </location>
</feature>
<dbReference type="Proteomes" id="UP000185024">
    <property type="component" value="Unassembled WGS sequence"/>
</dbReference>
<proteinExistence type="predicted"/>
<sequence length="203" mass="23351">MSRNLPSIDRRIIELLLKSENATFCVQGLRDQYLELYDVNPTHKALLRRFIYERIKKLVKAHFVVMDSERRKRGQQYHVSNLLLETDLSTDEDGFGEWLQRIQPQASNKLANNQGKAPSAEESKPDQRLSIDSQTTLEKKLSEAQSQFLESLGEVETFQQLIHDHPELKHTLSADCRKAHEHSSRLLGRVSALEKALRHVSAP</sequence>
<protein>
    <recommendedName>
        <fullName evidence="4">Transcriptional regulator VspR</fullName>
    </recommendedName>
</protein>
<dbReference type="AlphaFoldDB" id="A0A1N6EN07"/>
<feature type="compositionally biased region" description="Polar residues" evidence="1">
    <location>
        <begin position="106"/>
        <end position="116"/>
    </location>
</feature>
<feature type="compositionally biased region" description="Basic and acidic residues" evidence="1">
    <location>
        <begin position="119"/>
        <end position="128"/>
    </location>
</feature>
<evidence type="ECO:0008006" key="4">
    <source>
        <dbReference type="Google" id="ProtNLM"/>
    </source>
</evidence>
<accession>A0A1N6EN07</accession>
<evidence type="ECO:0000313" key="3">
    <source>
        <dbReference type="Proteomes" id="UP000185024"/>
    </source>
</evidence>
<evidence type="ECO:0000256" key="1">
    <source>
        <dbReference type="SAM" id="MobiDB-lite"/>
    </source>
</evidence>
<reference evidence="2 3" key="1">
    <citation type="submission" date="2016-11" db="EMBL/GenBank/DDBJ databases">
        <authorList>
            <person name="Jaros S."/>
            <person name="Januszkiewicz K."/>
            <person name="Wedrychowicz H."/>
        </authorList>
    </citation>
    <scope>NUCLEOTIDE SEQUENCE [LARGE SCALE GENOMIC DNA]</scope>
    <source>
        <strain evidence="2 3">ACAM 239</strain>
    </source>
</reference>
<name>A0A1N6EN07_9GAMM</name>
<organism evidence="2 3">
    <name type="scientific">Vreelandella aquamarina</name>
    <dbReference type="NCBI Taxonomy" id="77097"/>
    <lineage>
        <taxon>Bacteria</taxon>
        <taxon>Pseudomonadati</taxon>
        <taxon>Pseudomonadota</taxon>
        <taxon>Gammaproteobacteria</taxon>
        <taxon>Oceanospirillales</taxon>
        <taxon>Halomonadaceae</taxon>
        <taxon>Vreelandella</taxon>
    </lineage>
</organism>
<gene>
    <name evidence="2" type="ORF">SAMN05878438_3806</name>
</gene>